<keyword evidence="4" id="KW-1185">Reference proteome</keyword>
<organism evidence="2 4">
    <name type="scientific">Didymodactylos carnosus</name>
    <dbReference type="NCBI Taxonomy" id="1234261"/>
    <lineage>
        <taxon>Eukaryota</taxon>
        <taxon>Metazoa</taxon>
        <taxon>Spiralia</taxon>
        <taxon>Gnathifera</taxon>
        <taxon>Rotifera</taxon>
        <taxon>Eurotatoria</taxon>
        <taxon>Bdelloidea</taxon>
        <taxon>Philodinida</taxon>
        <taxon>Philodinidae</taxon>
        <taxon>Didymodactylos</taxon>
    </lineage>
</organism>
<accession>A0A813QR67</accession>
<reference evidence="2" key="1">
    <citation type="submission" date="2021-02" db="EMBL/GenBank/DDBJ databases">
        <authorList>
            <person name="Nowell W R."/>
        </authorList>
    </citation>
    <scope>NUCLEOTIDE SEQUENCE</scope>
</reference>
<dbReference type="OrthoDB" id="5855668at2759"/>
<evidence type="ECO:0000313" key="3">
    <source>
        <dbReference type="EMBL" id="CAF3554118.1"/>
    </source>
</evidence>
<dbReference type="GO" id="GO:0016567">
    <property type="term" value="P:protein ubiquitination"/>
    <property type="evidence" value="ECO:0007669"/>
    <property type="project" value="TreeGrafter"/>
</dbReference>
<evidence type="ECO:0000313" key="4">
    <source>
        <dbReference type="Proteomes" id="UP000663829"/>
    </source>
</evidence>
<protein>
    <recommendedName>
        <fullName evidence="1">Copine C-terminal domain-containing protein</fullName>
    </recommendedName>
</protein>
<gene>
    <name evidence="2" type="ORF">GPM918_LOCUS1975</name>
    <name evidence="3" type="ORF">SRO942_LOCUS1975</name>
</gene>
<feature type="domain" description="Copine C-terminal" evidence="1">
    <location>
        <begin position="106"/>
        <end position="325"/>
    </location>
</feature>
<dbReference type="Pfam" id="PF07002">
    <property type="entry name" value="Copine"/>
    <property type="match status" value="1"/>
</dbReference>
<dbReference type="PANTHER" id="PTHR45751:SF53">
    <property type="entry name" value="VWFA DOMAIN-CONTAINING PROTEIN"/>
    <property type="match status" value="1"/>
</dbReference>
<sequence length="336" mass="38037">MIGVVIYCVAFIGFIILYELHKHELKKAAITQNNLLNSITEPQSADIIGKTSDKRLPTIPNTKSFDNLKEEIRSLFHFSQLHIIFGIDYTASNEWHGRKSFNGQMLHKIHGNKIYNPYQKVISQLGSLVEDIFSIVKYYCFGFGDQDTKNFAVFPIIGSGEEIVKHQYLQTTKTISLSGPTCYAPIISKLIDSAVRNMQAFMMLIIVADSSVDLNDILMISTLQTLSNISNACVVLIGIGDGPWHEMAKIEHRIRELCLKSPTMAAITNKKEQNPLSSTNSVIYDNFHFVDYNKIANAHQRTNIAMDKELAKAVFKKFITQLKQTRLKFQQQGQVE</sequence>
<dbReference type="InterPro" id="IPR010734">
    <property type="entry name" value="Copine_C"/>
</dbReference>
<dbReference type="EMBL" id="CAJOBC010000204">
    <property type="protein sequence ID" value="CAF3554118.1"/>
    <property type="molecule type" value="Genomic_DNA"/>
</dbReference>
<proteinExistence type="predicted"/>
<dbReference type="PANTHER" id="PTHR45751">
    <property type="entry name" value="COPINE FAMILY PROTEIN 1"/>
    <property type="match status" value="1"/>
</dbReference>
<dbReference type="EMBL" id="CAJNOQ010000204">
    <property type="protein sequence ID" value="CAF0771947.1"/>
    <property type="molecule type" value="Genomic_DNA"/>
</dbReference>
<dbReference type="Proteomes" id="UP000681722">
    <property type="component" value="Unassembled WGS sequence"/>
</dbReference>
<dbReference type="GO" id="GO:0004842">
    <property type="term" value="F:ubiquitin-protein transferase activity"/>
    <property type="evidence" value="ECO:0007669"/>
    <property type="project" value="TreeGrafter"/>
</dbReference>
<evidence type="ECO:0000259" key="1">
    <source>
        <dbReference type="Pfam" id="PF07002"/>
    </source>
</evidence>
<dbReference type="AlphaFoldDB" id="A0A813QR67"/>
<comment type="caution">
    <text evidence="2">The sequence shown here is derived from an EMBL/GenBank/DDBJ whole genome shotgun (WGS) entry which is preliminary data.</text>
</comment>
<dbReference type="InterPro" id="IPR052079">
    <property type="entry name" value="E3_ligase/Copine_domain"/>
</dbReference>
<name>A0A813QR67_9BILA</name>
<evidence type="ECO:0000313" key="2">
    <source>
        <dbReference type="EMBL" id="CAF0771947.1"/>
    </source>
</evidence>
<dbReference type="GO" id="GO:0005634">
    <property type="term" value="C:nucleus"/>
    <property type="evidence" value="ECO:0007669"/>
    <property type="project" value="TreeGrafter"/>
</dbReference>
<dbReference type="Proteomes" id="UP000663829">
    <property type="component" value="Unassembled WGS sequence"/>
</dbReference>